<feature type="transmembrane region" description="Helical" evidence="1">
    <location>
        <begin position="102"/>
        <end position="126"/>
    </location>
</feature>
<keyword evidence="1" id="KW-1133">Transmembrane helix</keyword>
<sequence length="183" mass="20425">MSAKQKAIFSCLIVIGGVIPAVQVWARSHYYSRGENCNEMVPMYLLVSGISGLIFLISSLVAVNVITVKNKADKITPEHKIGYVNGQFRVTETKLISRNNTIVVFMGISYITWLVFYIIGIVNVFVPYSKIDYINPTAEYYCDQGGFQAAFGTLIASCLLVIPFPLALLSIWLQLWKSDYSCC</sequence>
<dbReference type="Proteomes" id="UP000663868">
    <property type="component" value="Unassembled WGS sequence"/>
</dbReference>
<organism evidence="3 4">
    <name type="scientific">Adineta steineri</name>
    <dbReference type="NCBI Taxonomy" id="433720"/>
    <lineage>
        <taxon>Eukaryota</taxon>
        <taxon>Metazoa</taxon>
        <taxon>Spiralia</taxon>
        <taxon>Gnathifera</taxon>
        <taxon>Rotifera</taxon>
        <taxon>Eurotatoria</taxon>
        <taxon>Bdelloidea</taxon>
        <taxon>Adinetida</taxon>
        <taxon>Adinetidae</taxon>
        <taxon>Adineta</taxon>
    </lineage>
</organism>
<evidence type="ECO:0000313" key="4">
    <source>
        <dbReference type="Proteomes" id="UP000663868"/>
    </source>
</evidence>
<dbReference type="AlphaFoldDB" id="A0A818RY43"/>
<keyword evidence="1" id="KW-0472">Membrane</keyword>
<dbReference type="EMBL" id="CAJOBB010000361">
    <property type="protein sequence ID" value="CAF3661598.1"/>
    <property type="molecule type" value="Genomic_DNA"/>
</dbReference>
<evidence type="ECO:0000313" key="2">
    <source>
        <dbReference type="EMBL" id="CAF1102906.1"/>
    </source>
</evidence>
<keyword evidence="1" id="KW-0812">Transmembrane</keyword>
<name>A0A818RY43_9BILA</name>
<feature type="transmembrane region" description="Helical" evidence="1">
    <location>
        <begin position="146"/>
        <end position="169"/>
    </location>
</feature>
<evidence type="ECO:0000313" key="3">
    <source>
        <dbReference type="EMBL" id="CAF3661598.1"/>
    </source>
</evidence>
<dbReference type="Proteomes" id="UP000663860">
    <property type="component" value="Unassembled WGS sequence"/>
</dbReference>
<evidence type="ECO:0000256" key="1">
    <source>
        <dbReference type="SAM" id="Phobius"/>
    </source>
</evidence>
<proteinExistence type="predicted"/>
<comment type="caution">
    <text evidence="3">The sequence shown here is derived from an EMBL/GenBank/DDBJ whole genome shotgun (WGS) entry which is preliminary data.</text>
</comment>
<gene>
    <name evidence="2" type="ORF">IZO911_LOCUS23147</name>
    <name evidence="3" type="ORF">KXQ929_LOCUS8360</name>
</gene>
<protein>
    <submittedName>
        <fullName evidence="3">Uncharacterized protein</fullName>
    </submittedName>
</protein>
<dbReference type="EMBL" id="CAJNOE010000265">
    <property type="protein sequence ID" value="CAF1102906.1"/>
    <property type="molecule type" value="Genomic_DNA"/>
</dbReference>
<feature type="transmembrane region" description="Helical" evidence="1">
    <location>
        <begin position="42"/>
        <end position="66"/>
    </location>
</feature>
<accession>A0A818RY43</accession>
<reference evidence="3" key="1">
    <citation type="submission" date="2021-02" db="EMBL/GenBank/DDBJ databases">
        <authorList>
            <person name="Nowell W R."/>
        </authorList>
    </citation>
    <scope>NUCLEOTIDE SEQUENCE</scope>
</reference>